<keyword evidence="2" id="KW-1185">Reference proteome</keyword>
<sequence length="91" mass="10631">MVITNQEVAYYVKNIKTKETILLKTDEIKFYDGFDNTNSVTEMINSGNELWTFIIDESLNSLRLIHTGNVTSSGRKVIEIENKEFYYTRIK</sequence>
<proteinExistence type="predicted"/>
<reference evidence="1" key="1">
    <citation type="submission" date="2021-11" db="EMBL/GenBank/DDBJ databases">
        <title>Description of novel Flavobacterium species.</title>
        <authorList>
            <person name="Saticioglu I.B."/>
            <person name="Ay H."/>
            <person name="Altun S."/>
            <person name="Duman M."/>
        </authorList>
    </citation>
    <scope>NUCLEOTIDE SEQUENCE</scope>
    <source>
        <strain evidence="1">F-30</strain>
    </source>
</reference>
<dbReference type="RefSeq" id="WP_230040491.1">
    <property type="nucleotide sequence ID" value="NZ_JAJJMM010000001.1"/>
</dbReference>
<evidence type="ECO:0000313" key="2">
    <source>
        <dbReference type="Proteomes" id="UP001430679"/>
    </source>
</evidence>
<gene>
    <name evidence="1" type="ORF">LNP81_26180</name>
</gene>
<name>A0ABS8MLX3_9FLAO</name>
<comment type="caution">
    <text evidence="1">The sequence shown here is derived from an EMBL/GenBank/DDBJ whole genome shotgun (WGS) entry which is preliminary data.</text>
</comment>
<organism evidence="1 2">
    <name type="scientific">Flavobacterium piscisymbiosum</name>
    <dbReference type="NCBI Taxonomy" id="2893753"/>
    <lineage>
        <taxon>Bacteria</taxon>
        <taxon>Pseudomonadati</taxon>
        <taxon>Bacteroidota</taxon>
        <taxon>Flavobacteriia</taxon>
        <taxon>Flavobacteriales</taxon>
        <taxon>Flavobacteriaceae</taxon>
        <taxon>Flavobacterium</taxon>
    </lineage>
</organism>
<dbReference type="EMBL" id="JAJJMM010000001">
    <property type="protein sequence ID" value="MCC9066495.1"/>
    <property type="molecule type" value="Genomic_DNA"/>
</dbReference>
<protein>
    <submittedName>
        <fullName evidence="1">Uncharacterized protein</fullName>
    </submittedName>
</protein>
<dbReference type="Proteomes" id="UP001430679">
    <property type="component" value="Unassembled WGS sequence"/>
</dbReference>
<evidence type="ECO:0000313" key="1">
    <source>
        <dbReference type="EMBL" id="MCC9066495.1"/>
    </source>
</evidence>
<accession>A0ABS8MLX3</accession>